<accession>A0A923HF04</accession>
<dbReference type="EMBL" id="JACNMF010000003">
    <property type="protein sequence ID" value="MBC3759043.1"/>
    <property type="molecule type" value="Genomic_DNA"/>
</dbReference>
<dbReference type="AlphaFoldDB" id="A0A923HF04"/>
<organism evidence="2 3">
    <name type="scientific">Hyunsoonleella aquatilis</name>
    <dbReference type="NCBI Taxonomy" id="2762758"/>
    <lineage>
        <taxon>Bacteria</taxon>
        <taxon>Pseudomonadati</taxon>
        <taxon>Bacteroidota</taxon>
        <taxon>Flavobacteriia</taxon>
        <taxon>Flavobacteriales</taxon>
        <taxon>Flavobacteriaceae</taxon>
    </lineage>
</organism>
<feature type="signal peptide" evidence="1">
    <location>
        <begin position="1"/>
        <end position="21"/>
    </location>
</feature>
<protein>
    <recommendedName>
        <fullName evidence="4">DUF3887 domain-containing protein</fullName>
    </recommendedName>
</protein>
<keyword evidence="3" id="KW-1185">Reference proteome</keyword>
<feature type="chain" id="PRO_5037205286" description="DUF3887 domain-containing protein" evidence="1">
    <location>
        <begin position="22"/>
        <end position="147"/>
    </location>
</feature>
<comment type="caution">
    <text evidence="2">The sequence shown here is derived from an EMBL/GenBank/DDBJ whole genome shotgun (WGS) entry which is preliminary data.</text>
</comment>
<keyword evidence="1" id="KW-0732">Signal</keyword>
<reference evidence="2" key="1">
    <citation type="submission" date="2020-08" db="EMBL/GenBank/DDBJ databases">
        <title>Hyunsoonleella sp. strain SJ7 genome sequencing and assembly.</title>
        <authorList>
            <person name="Kim I."/>
        </authorList>
    </citation>
    <scope>NUCLEOTIDE SEQUENCE</scope>
    <source>
        <strain evidence="2">SJ7</strain>
    </source>
</reference>
<dbReference type="RefSeq" id="WP_186562485.1">
    <property type="nucleotide sequence ID" value="NZ_JACNMF010000003.1"/>
</dbReference>
<evidence type="ECO:0008006" key="4">
    <source>
        <dbReference type="Google" id="ProtNLM"/>
    </source>
</evidence>
<evidence type="ECO:0000313" key="3">
    <source>
        <dbReference type="Proteomes" id="UP000656244"/>
    </source>
</evidence>
<dbReference type="Proteomes" id="UP000656244">
    <property type="component" value="Unassembled WGS sequence"/>
</dbReference>
<name>A0A923HF04_9FLAO</name>
<gene>
    <name evidence="2" type="ORF">H7U19_11540</name>
</gene>
<evidence type="ECO:0000256" key="1">
    <source>
        <dbReference type="SAM" id="SignalP"/>
    </source>
</evidence>
<sequence>MKKILLIVPILLVSISSTSQNSPNDISEQFFRDFTEKGVSEAIDNLYRTNKWMGRAGDAIIQLKSQMEGLNEDYVGKYYGKELLFEKRLTDSYVLLSYLVKYERQPLRFTFQFYKPNDKWVVYSFKFDGGISEEIEEAAKLYNFRLN</sequence>
<proteinExistence type="predicted"/>
<evidence type="ECO:0000313" key="2">
    <source>
        <dbReference type="EMBL" id="MBC3759043.1"/>
    </source>
</evidence>